<evidence type="ECO:0000256" key="3">
    <source>
        <dbReference type="ARBA" id="ARBA00022801"/>
    </source>
</evidence>
<feature type="active site" description="Charge relay system" evidence="5">
    <location>
        <position position="334"/>
    </location>
</feature>
<evidence type="ECO:0008006" key="11">
    <source>
        <dbReference type="Google" id="ProtNLM"/>
    </source>
</evidence>
<keyword evidence="4 5" id="KW-0720">Serine protease</keyword>
<feature type="domain" description="Peptidase S8/S53" evidence="7">
    <location>
        <begin position="143"/>
        <end position="370"/>
    </location>
</feature>
<dbReference type="Pfam" id="PF05922">
    <property type="entry name" value="Inhibitor_I9"/>
    <property type="match status" value="1"/>
</dbReference>
<dbReference type="CDD" id="cd04077">
    <property type="entry name" value="Peptidases_S8_PCSK9_ProteinaseK_like"/>
    <property type="match status" value="1"/>
</dbReference>
<dbReference type="PANTHER" id="PTHR43806:SF11">
    <property type="entry name" value="CEREVISIN-RELATED"/>
    <property type="match status" value="1"/>
</dbReference>
<evidence type="ECO:0000256" key="1">
    <source>
        <dbReference type="ARBA" id="ARBA00011073"/>
    </source>
</evidence>
<evidence type="ECO:0000313" key="9">
    <source>
        <dbReference type="EMBL" id="GAA4131206.1"/>
    </source>
</evidence>
<dbReference type="InterPro" id="IPR022398">
    <property type="entry name" value="Peptidase_S8_His-AS"/>
</dbReference>
<dbReference type="PROSITE" id="PS00137">
    <property type="entry name" value="SUBTILASE_HIS"/>
    <property type="match status" value="1"/>
</dbReference>
<keyword evidence="3 5" id="KW-0378">Hydrolase</keyword>
<name>A0ABP7Y6C0_9ACTN</name>
<comment type="similarity">
    <text evidence="1 5 6">Belongs to the peptidase S8 family.</text>
</comment>
<organism evidence="9 10">
    <name type="scientific">Actinomadura keratinilytica</name>
    <dbReference type="NCBI Taxonomy" id="547461"/>
    <lineage>
        <taxon>Bacteria</taxon>
        <taxon>Bacillati</taxon>
        <taxon>Actinomycetota</taxon>
        <taxon>Actinomycetes</taxon>
        <taxon>Streptosporangiales</taxon>
        <taxon>Thermomonosporaceae</taxon>
        <taxon>Actinomadura</taxon>
    </lineage>
</organism>
<dbReference type="Gene3D" id="3.30.70.80">
    <property type="entry name" value="Peptidase S8 propeptide/proteinase inhibitor I9"/>
    <property type="match status" value="1"/>
</dbReference>
<evidence type="ECO:0000256" key="5">
    <source>
        <dbReference type="PROSITE-ProRule" id="PRU01240"/>
    </source>
</evidence>
<dbReference type="InterPro" id="IPR023827">
    <property type="entry name" value="Peptidase_S8_Asp-AS"/>
</dbReference>
<dbReference type="PROSITE" id="PS51892">
    <property type="entry name" value="SUBTILASE"/>
    <property type="match status" value="1"/>
</dbReference>
<keyword evidence="10" id="KW-1185">Reference proteome</keyword>
<comment type="caution">
    <text evidence="9">The sequence shown here is derived from an EMBL/GenBank/DDBJ whole genome shotgun (WGS) entry which is preliminary data.</text>
</comment>
<evidence type="ECO:0000259" key="7">
    <source>
        <dbReference type="Pfam" id="PF00082"/>
    </source>
</evidence>
<keyword evidence="2 5" id="KW-0645">Protease</keyword>
<dbReference type="InterPro" id="IPR010259">
    <property type="entry name" value="S8pro/Inhibitor_I9"/>
</dbReference>
<evidence type="ECO:0000256" key="6">
    <source>
        <dbReference type="RuleBase" id="RU003355"/>
    </source>
</evidence>
<proteinExistence type="inferred from homology"/>
<feature type="domain" description="Inhibitor I9" evidence="8">
    <location>
        <begin position="66"/>
        <end position="112"/>
    </location>
</feature>
<dbReference type="InterPro" id="IPR050131">
    <property type="entry name" value="Peptidase_S8_subtilisin-like"/>
</dbReference>
<dbReference type="PRINTS" id="PR00723">
    <property type="entry name" value="SUBTILISIN"/>
</dbReference>
<evidence type="ECO:0000313" key="10">
    <source>
        <dbReference type="Proteomes" id="UP001500266"/>
    </source>
</evidence>
<reference evidence="10" key="1">
    <citation type="journal article" date="2019" name="Int. J. Syst. Evol. Microbiol.">
        <title>The Global Catalogue of Microorganisms (GCM) 10K type strain sequencing project: providing services to taxonomists for standard genome sequencing and annotation.</title>
        <authorList>
            <consortium name="The Broad Institute Genomics Platform"/>
            <consortium name="The Broad Institute Genome Sequencing Center for Infectious Disease"/>
            <person name="Wu L."/>
            <person name="Ma J."/>
        </authorList>
    </citation>
    <scope>NUCLEOTIDE SEQUENCE [LARGE SCALE GENOMIC DNA]</scope>
    <source>
        <strain evidence="10">JCM 17316</strain>
    </source>
</reference>
<evidence type="ECO:0000259" key="8">
    <source>
        <dbReference type="Pfam" id="PF05922"/>
    </source>
</evidence>
<dbReference type="InterPro" id="IPR015500">
    <property type="entry name" value="Peptidase_S8_subtilisin-rel"/>
</dbReference>
<dbReference type="SUPFAM" id="SSF52743">
    <property type="entry name" value="Subtilisin-like"/>
    <property type="match status" value="1"/>
</dbReference>
<sequence length="389" mass="40829">MRSVPPRRILVTGAVTAGLVVVAAPLSLAAVPEPVRVQVTAAQGTPVPGKYIVTLKDGASAATTAGQVKAGSVQRFGGALNGFAAKLSAAQLDKLRRNRNVAAIEQDQIYRATTTQKSPAWGLDRIDQRKLPLSKSYYYKNTGKGVNAYVIDTGIAWSHPQFEGRAKSVWKAPSFSSGWDCNGHGTHVAGTIGSKTYGVAKKVNLRSLRVLDCEGYGTVSDIIAAVDWLRKNAVKPAVANLSLGGKKSTALNTAVTNLSKSGVFVAVAAGNENRNACNVSPASAGWVQAVGATTVYDNRAAFSNYGGCVDIFAPGYGIKSTYLGGKTATMTGTSMASPHVAGAAALYLQSHRSATFPTVQKWLNGNATKNRLKRMPKGTPNRLLYKGTA</sequence>
<dbReference type="InterPro" id="IPR034193">
    <property type="entry name" value="PCSK9_ProteinaseK-like"/>
</dbReference>
<dbReference type="PANTHER" id="PTHR43806">
    <property type="entry name" value="PEPTIDASE S8"/>
    <property type="match status" value="1"/>
</dbReference>
<dbReference type="SUPFAM" id="SSF54897">
    <property type="entry name" value="Protease propeptides/inhibitors"/>
    <property type="match status" value="1"/>
</dbReference>
<feature type="active site" description="Charge relay system" evidence="5">
    <location>
        <position position="184"/>
    </location>
</feature>
<gene>
    <name evidence="9" type="ORF">GCM10022416_09710</name>
</gene>
<accession>A0ABP7Y6C0</accession>
<dbReference type="Gene3D" id="3.40.50.200">
    <property type="entry name" value="Peptidase S8/S53 domain"/>
    <property type="match status" value="1"/>
</dbReference>
<dbReference type="InterPro" id="IPR023828">
    <property type="entry name" value="Peptidase_S8_Ser-AS"/>
</dbReference>
<dbReference type="InterPro" id="IPR037045">
    <property type="entry name" value="S8pro/Inhibitor_I9_sf"/>
</dbReference>
<dbReference type="EMBL" id="BAABDO010000008">
    <property type="protein sequence ID" value="GAA4131206.1"/>
    <property type="molecule type" value="Genomic_DNA"/>
</dbReference>
<dbReference type="Proteomes" id="UP001500266">
    <property type="component" value="Unassembled WGS sequence"/>
</dbReference>
<dbReference type="InterPro" id="IPR036852">
    <property type="entry name" value="Peptidase_S8/S53_dom_sf"/>
</dbReference>
<dbReference type="PROSITE" id="PS00138">
    <property type="entry name" value="SUBTILASE_SER"/>
    <property type="match status" value="1"/>
</dbReference>
<dbReference type="InterPro" id="IPR000209">
    <property type="entry name" value="Peptidase_S8/S53_dom"/>
</dbReference>
<dbReference type="RefSeq" id="WP_345017791.1">
    <property type="nucleotide sequence ID" value="NZ_BAABDO010000008.1"/>
</dbReference>
<dbReference type="PROSITE" id="PS00136">
    <property type="entry name" value="SUBTILASE_ASP"/>
    <property type="match status" value="1"/>
</dbReference>
<dbReference type="Pfam" id="PF00082">
    <property type="entry name" value="Peptidase_S8"/>
    <property type="match status" value="1"/>
</dbReference>
<feature type="active site" description="Charge relay system" evidence="5">
    <location>
        <position position="152"/>
    </location>
</feature>
<evidence type="ECO:0000256" key="4">
    <source>
        <dbReference type="ARBA" id="ARBA00022825"/>
    </source>
</evidence>
<protein>
    <recommendedName>
        <fullName evidence="11">S8 family peptidase</fullName>
    </recommendedName>
</protein>
<evidence type="ECO:0000256" key="2">
    <source>
        <dbReference type="ARBA" id="ARBA00022670"/>
    </source>
</evidence>